<name>A0A061DDC3_BABBI</name>
<keyword evidence="2" id="KW-0812">Transmembrane</keyword>
<reference evidence="4" key="1">
    <citation type="journal article" date="2014" name="Nucleic Acids Res.">
        <title>The evolutionary dynamics of variant antigen genes in Babesia reveal a history of genomic innovation underlying host-parasite interaction.</title>
        <authorList>
            <person name="Jackson A.P."/>
            <person name="Otto T.D."/>
            <person name="Darby A."/>
            <person name="Ramaprasad A."/>
            <person name="Xia D."/>
            <person name="Echaide I.E."/>
            <person name="Farber M."/>
            <person name="Gahlot S."/>
            <person name="Gamble J."/>
            <person name="Gupta D."/>
            <person name="Gupta Y."/>
            <person name="Jackson L."/>
            <person name="Malandrin L."/>
            <person name="Malas T.B."/>
            <person name="Moussa E."/>
            <person name="Nair M."/>
            <person name="Reid A.J."/>
            <person name="Sanders M."/>
            <person name="Sharma J."/>
            <person name="Tracey A."/>
            <person name="Quail M.A."/>
            <person name="Weir W."/>
            <person name="Wastling J.M."/>
            <person name="Hall N."/>
            <person name="Willadsen P."/>
            <person name="Lingelbach K."/>
            <person name="Shiels B."/>
            <person name="Tait A."/>
            <person name="Berriman M."/>
            <person name="Allred D.R."/>
            <person name="Pain A."/>
        </authorList>
    </citation>
    <scope>NUCLEOTIDE SEQUENCE [LARGE SCALE GENOMIC DNA]</scope>
    <source>
        <strain evidence="4">Bond</strain>
    </source>
</reference>
<protein>
    <recommendedName>
        <fullName evidence="5">Ribosome binding protein</fullName>
    </recommendedName>
</protein>
<feature type="compositionally biased region" description="Gly residues" evidence="1">
    <location>
        <begin position="497"/>
        <end position="511"/>
    </location>
</feature>
<evidence type="ECO:0008006" key="5">
    <source>
        <dbReference type="Google" id="ProtNLM"/>
    </source>
</evidence>
<dbReference type="RefSeq" id="XP_012768336.1">
    <property type="nucleotide sequence ID" value="XM_012912882.1"/>
</dbReference>
<dbReference type="KEGG" id="bbig:BBBOND_0300550"/>
<feature type="transmembrane region" description="Helical" evidence="2">
    <location>
        <begin position="89"/>
        <end position="108"/>
    </location>
</feature>
<feature type="region of interest" description="Disordered" evidence="1">
    <location>
        <begin position="576"/>
        <end position="618"/>
    </location>
</feature>
<dbReference type="EMBL" id="LK391709">
    <property type="protein sequence ID" value="CDR96150.1"/>
    <property type="molecule type" value="Genomic_DNA"/>
</dbReference>
<evidence type="ECO:0000313" key="3">
    <source>
        <dbReference type="EMBL" id="CDR96150.1"/>
    </source>
</evidence>
<dbReference type="AlphaFoldDB" id="A0A061DDC3"/>
<dbReference type="GeneID" id="24564691"/>
<proteinExistence type="predicted"/>
<evidence type="ECO:0000313" key="4">
    <source>
        <dbReference type="Proteomes" id="UP000033188"/>
    </source>
</evidence>
<dbReference type="VEuPathDB" id="PiroplasmaDB:BBBOND_0300550"/>
<dbReference type="STRING" id="5866.A0A061DDC3"/>
<evidence type="ECO:0000256" key="2">
    <source>
        <dbReference type="SAM" id="Phobius"/>
    </source>
</evidence>
<feature type="region of interest" description="Disordered" evidence="1">
    <location>
        <begin position="417"/>
        <end position="564"/>
    </location>
</feature>
<gene>
    <name evidence="3" type="ORF">BBBOND_0300550</name>
</gene>
<sequence>MAKITSKIPALNNLKQCLQFLEWLKNDEHMQGQVAEELARRLRIYYSKNSDAQNIKTALSRLLFQVSHFYDKLCKDAQPTNYMENTPSVVLFTLLACIPKLLSVVYFLQYHVDKRFVAVGGGDWADQTIGLVAMSTSGVSKIDTYLIDTSFVKYGVISGGFEKGELKEGKNGGYTYGGEMVDNLPKLLEELHTNFFSDVFVTSALTNAGSQASNTANALALLKTFCEIVDNDKDNKVENALDGYINEYGNCIDWEQLKPHCAILKKSLEKIFNAGILSNTGHSPAVDDLNKEKFAKRMTRWLKENLDRVGSSLKEIKANRYTGAGEYFNKHFFPYGFIFDERNLGTESNGSENLDQKWKGVIGMLGGYGGELDALVHILKGRKCDQTHGHHTSPQEADAEDQYDDVVELVEDGTLVDAASSGSPNQNNGQSEQKPEISQAPLGSDTPPEDGKGQGPSGSGDGGKSLQVSDPPAQQLVQPPAAAHTSSTSTPSPGHPSPGGHGPGGGTGAPGSNGDPGQLGPTGPVASASSHLPDAQGIQPPPPTLQSSAMSTPTPPASPAVSPKLPAQAAVLGAGSDSASLGTQNTVSPQAVRNQAAKVSTPRSAASGSLAPGSGRGQHLPELEVEVLKPKLIHSRGVYKPSADALFNYDIEKSRYGKGITPPKYPLTGPQTFGKPHSQSDLAYNRDKLREASGLSNALGLHDADVPFERFDFHESPNEGITSEAYIPQCREPWFVEPSSLTTISATRSPPPPSDHLPPPQTIREMLYWLVGLTQYSYIYIIEKHVKSILNEQNNDVLYPSQHSDAVEVIGDPSTLDASHVTAKVTEACHYAAVVIYRIEDKGISNAMSIPEFNAEYRNYYYSLDPAGLLCQLRDYVYACHHQLEFLKSQCSRDKSHGGWVTCQYGQSVSADSPLQAFLTDASNYNTYFYNPCDVCLKSRIRMGFRKGYFGKSPKDASYLYYLLSPTCSVDDDPLLTLSAYLNCLTRRTPRTTGELVSFFHHFGNELYLSHSKGPSNLGTALSTPHPNCPDWDHLGRHDLHAVRGIRGTDAFNTIHDNAHPRTLSTLVGCSGDRANCPQHCSPITYRAYSLYSPTFAHTYLIWAVYLPDRLWESLKKLRYDLEGHGNTKCASLHSCPYAMPLLYLHGFTPPEGTPQTSLKCSDVISKLEKIVNGQPIASLMTRMDDFLYKVRMPFIYTLIALWSAAALLLSYTILYRLDILYLCSHAIRSKASHLIDVKALLTNSRKMLSLYDADYFDDDPNDLIDQLK</sequence>
<organism evidence="3 4">
    <name type="scientific">Babesia bigemina</name>
    <dbReference type="NCBI Taxonomy" id="5866"/>
    <lineage>
        <taxon>Eukaryota</taxon>
        <taxon>Sar</taxon>
        <taxon>Alveolata</taxon>
        <taxon>Apicomplexa</taxon>
        <taxon>Aconoidasida</taxon>
        <taxon>Piroplasmida</taxon>
        <taxon>Babesiidae</taxon>
        <taxon>Babesia</taxon>
    </lineage>
</organism>
<feature type="compositionally biased region" description="Low complexity" evidence="1">
    <location>
        <begin position="420"/>
        <end position="431"/>
    </location>
</feature>
<dbReference type="Proteomes" id="UP000033188">
    <property type="component" value="Chromosome 3"/>
</dbReference>
<keyword evidence="2" id="KW-0472">Membrane</keyword>
<keyword evidence="4" id="KW-1185">Reference proteome</keyword>
<evidence type="ECO:0000256" key="1">
    <source>
        <dbReference type="SAM" id="MobiDB-lite"/>
    </source>
</evidence>
<feature type="compositionally biased region" description="Polar residues" evidence="1">
    <location>
        <begin position="577"/>
        <end position="593"/>
    </location>
</feature>
<feature type="compositionally biased region" description="Gly residues" evidence="1">
    <location>
        <begin position="453"/>
        <end position="463"/>
    </location>
</feature>
<accession>A0A061DDC3</accession>
<feature type="transmembrane region" description="Helical" evidence="2">
    <location>
        <begin position="1194"/>
        <end position="1215"/>
    </location>
</feature>
<feature type="compositionally biased region" description="Low complexity" evidence="1">
    <location>
        <begin position="602"/>
        <end position="613"/>
    </location>
</feature>
<keyword evidence="2" id="KW-1133">Transmembrane helix</keyword>
<feature type="compositionally biased region" description="Low complexity" evidence="1">
    <location>
        <begin position="471"/>
        <end position="492"/>
    </location>
</feature>